<dbReference type="InterPro" id="IPR005914">
    <property type="entry name" value="Acac_CoA_synth"/>
</dbReference>
<dbReference type="Gene3D" id="3.30.300.30">
    <property type="match status" value="1"/>
</dbReference>
<evidence type="ECO:0000256" key="7">
    <source>
        <dbReference type="ARBA" id="ARBA00023098"/>
    </source>
</evidence>
<dbReference type="InterPro" id="IPR045851">
    <property type="entry name" value="AMP-bd_C_sf"/>
</dbReference>
<dbReference type="Pfam" id="PF16177">
    <property type="entry name" value="ACAS_N"/>
    <property type="match status" value="1"/>
</dbReference>
<dbReference type="InterPro" id="IPR032387">
    <property type="entry name" value="ACAS_N"/>
</dbReference>
<evidence type="ECO:0000313" key="11">
    <source>
        <dbReference type="EMBL" id="CAB3219592.1"/>
    </source>
</evidence>
<comment type="similarity">
    <text evidence="1 8">Belongs to the ATP-dependent AMP-binding enzyme family.</text>
</comment>
<evidence type="ECO:0000256" key="6">
    <source>
        <dbReference type="ARBA" id="ARBA00022840"/>
    </source>
</evidence>
<name>A0A6F9D5X8_9ASCI</name>
<dbReference type="PANTHER" id="PTHR42921:SF1">
    <property type="entry name" value="ACETOACETYL-COA SYNTHETASE"/>
    <property type="match status" value="1"/>
</dbReference>
<keyword evidence="8" id="KW-0276">Fatty acid metabolism</keyword>
<feature type="domain" description="AMP-dependent synthetase/ligase" evidence="9">
    <location>
        <begin position="106"/>
        <end position="423"/>
    </location>
</feature>
<dbReference type="GO" id="GO:0030729">
    <property type="term" value="F:acetoacetate-CoA ligase activity"/>
    <property type="evidence" value="ECO:0007669"/>
    <property type="project" value="UniProtKB-UniRule"/>
</dbReference>
<evidence type="ECO:0000256" key="5">
    <source>
        <dbReference type="ARBA" id="ARBA00022741"/>
    </source>
</evidence>
<dbReference type="InterPro" id="IPR000873">
    <property type="entry name" value="AMP-dep_synth/lig_dom"/>
</dbReference>
<dbReference type="AlphaFoldDB" id="A0A6F9D5X8"/>
<dbReference type="PROSITE" id="PS00455">
    <property type="entry name" value="AMP_BINDING"/>
    <property type="match status" value="1"/>
</dbReference>
<keyword evidence="4 8" id="KW-0436">Ligase</keyword>
<dbReference type="EC" id="6.2.1.16" evidence="2 8"/>
<organism evidence="11">
    <name type="scientific">Phallusia mammillata</name>
    <dbReference type="NCBI Taxonomy" id="59560"/>
    <lineage>
        <taxon>Eukaryota</taxon>
        <taxon>Metazoa</taxon>
        <taxon>Chordata</taxon>
        <taxon>Tunicata</taxon>
        <taxon>Ascidiacea</taxon>
        <taxon>Phlebobranchia</taxon>
        <taxon>Ascidiidae</taxon>
        <taxon>Phallusia</taxon>
    </lineage>
</organism>
<evidence type="ECO:0000256" key="1">
    <source>
        <dbReference type="ARBA" id="ARBA00006432"/>
    </source>
</evidence>
<evidence type="ECO:0000259" key="10">
    <source>
        <dbReference type="Pfam" id="PF16177"/>
    </source>
</evidence>
<comment type="function">
    <text evidence="8">Converts acetoacetate to acetoacetyl-CoA in the cytosol.</text>
</comment>
<comment type="subcellular location">
    <subcellularLocation>
        <location evidence="8">Cytoplasm</location>
        <location evidence="8">Cytosol</location>
    </subcellularLocation>
</comment>
<dbReference type="InterPro" id="IPR020845">
    <property type="entry name" value="AMP-binding_CS"/>
</dbReference>
<gene>
    <name evidence="11" type="primary">Aacsl</name>
</gene>
<protein>
    <recommendedName>
        <fullName evidence="3 8">Acetoacetyl-CoA synthetase</fullName>
        <ecNumber evidence="2 8">6.2.1.16</ecNumber>
    </recommendedName>
</protein>
<evidence type="ECO:0000256" key="2">
    <source>
        <dbReference type="ARBA" id="ARBA00012988"/>
    </source>
</evidence>
<evidence type="ECO:0000256" key="4">
    <source>
        <dbReference type="ARBA" id="ARBA00022598"/>
    </source>
</evidence>
<proteinExistence type="evidence at transcript level"/>
<dbReference type="GO" id="GO:0006631">
    <property type="term" value="P:fatty acid metabolic process"/>
    <property type="evidence" value="ECO:0007669"/>
    <property type="project" value="UniProtKB-UniRule"/>
</dbReference>
<reference evidence="11" key="1">
    <citation type="submission" date="2020-04" db="EMBL/GenBank/DDBJ databases">
        <authorList>
            <person name="Neveu A P."/>
        </authorList>
    </citation>
    <scope>NUCLEOTIDE SEQUENCE</scope>
    <source>
        <tissue evidence="11">Whole embryo</tissue>
    </source>
</reference>
<dbReference type="GO" id="GO:0005524">
    <property type="term" value="F:ATP binding"/>
    <property type="evidence" value="ECO:0007669"/>
    <property type="project" value="UniProtKB-UniRule"/>
</dbReference>
<dbReference type="NCBIfam" id="TIGR01217">
    <property type="entry name" value="ac_ac_CoA_syn"/>
    <property type="match status" value="1"/>
</dbReference>
<dbReference type="Pfam" id="PF00501">
    <property type="entry name" value="AMP-binding"/>
    <property type="match status" value="1"/>
</dbReference>
<dbReference type="Gene3D" id="3.40.50.12780">
    <property type="entry name" value="N-terminal domain of ligase-like"/>
    <property type="match status" value="1"/>
</dbReference>
<keyword evidence="8" id="KW-0963">Cytoplasm</keyword>
<evidence type="ECO:0000256" key="8">
    <source>
        <dbReference type="RuleBase" id="RU367019"/>
    </source>
</evidence>
<accession>A0A6F9D5X8</accession>
<dbReference type="CDD" id="cd05943">
    <property type="entry name" value="AACS"/>
    <property type="match status" value="1"/>
</dbReference>
<keyword evidence="7 8" id="KW-0443">Lipid metabolism</keyword>
<dbReference type="SUPFAM" id="SSF56801">
    <property type="entry name" value="Acetyl-CoA synthetase-like"/>
    <property type="match status" value="1"/>
</dbReference>
<dbReference type="InterPro" id="IPR042099">
    <property type="entry name" value="ANL_N_sf"/>
</dbReference>
<comment type="catalytic activity">
    <reaction evidence="8">
        <text>acetoacetate + ATP + CoA = acetoacetyl-CoA + AMP + diphosphate</text>
        <dbReference type="Rhea" id="RHEA:16117"/>
        <dbReference type="ChEBI" id="CHEBI:13705"/>
        <dbReference type="ChEBI" id="CHEBI:30616"/>
        <dbReference type="ChEBI" id="CHEBI:33019"/>
        <dbReference type="ChEBI" id="CHEBI:57286"/>
        <dbReference type="ChEBI" id="CHEBI:57287"/>
        <dbReference type="ChEBI" id="CHEBI:456215"/>
        <dbReference type="EC" id="6.2.1.16"/>
    </reaction>
</comment>
<dbReference type="PANTHER" id="PTHR42921">
    <property type="entry name" value="ACETOACETYL-COA SYNTHETASE"/>
    <property type="match status" value="1"/>
</dbReference>
<evidence type="ECO:0000256" key="3">
    <source>
        <dbReference type="ARBA" id="ARBA00015326"/>
    </source>
</evidence>
<sequence>MPSNDIACSEDGLPKIMWRSTKQETQMQNFMQTINKKFGLNLESYRDLWKWSTENYSNFWEETWNYMKIIHSHPYSKVVDENAGICDIPEWFQDAKLNYAENMLRYNDDKTAIYATGEGQKLKTLTFKELRCRVALYASALKKHGIKCGDRVVGYIPNCKEAVEAMLAVASIGAIWSSTSPDFGVTGVLERFQQIQPKLIFSVEAVRYNNKVHSHINKLEKVVQGLPELQTVVVIPFVAQTDTDLDIQTVPKSMTLAKFLSCGSPEDPLKFEQLPFNHPLFVMYSSGTTGPPKCMVHSAGGTLLQHMKEHILHGNMTRKDCLLYYTTTGWMMWNWMVGALPSGGSIVVYDGSPFHPKTTVIFDTIDEIGVTILGTSAKCLGVMEEKGLKPSESHDLASLHTILSTGSPLAPHQYDYVREHVKKDLLLGSITGGTDIISCFMGQNPMIPVYRGELQSANLGMAVACYGETEDGLGEQVFDQAGELVCLEPFPCMPTHFWNDPDGKLYKKAYFSKFPGIWSHGDFCLENSRTHGFVMLGRSDATLNPNGVRFGTSELYTIIDSQFQNEIADSVAAAQRHNPRKSCEENRIYDQERVVLFLKMAPDVVLDETLKSRICLSIRTQLSPRHVPAVIMATEDIPYTISGKKVEVAITRILSGIDIKERGAFRNPQALDLYKNIPSLSDF</sequence>
<dbReference type="EMBL" id="LR782559">
    <property type="protein sequence ID" value="CAB3219592.1"/>
    <property type="molecule type" value="mRNA"/>
</dbReference>
<keyword evidence="6 8" id="KW-0067">ATP-binding</keyword>
<dbReference type="NCBIfam" id="NF002937">
    <property type="entry name" value="PRK03584.1"/>
    <property type="match status" value="1"/>
</dbReference>
<keyword evidence="5 8" id="KW-0547">Nucleotide-binding</keyword>
<dbReference type="GO" id="GO:0005829">
    <property type="term" value="C:cytosol"/>
    <property type="evidence" value="ECO:0007669"/>
    <property type="project" value="UniProtKB-SubCell"/>
</dbReference>
<evidence type="ECO:0000259" key="9">
    <source>
        <dbReference type="Pfam" id="PF00501"/>
    </source>
</evidence>
<feature type="domain" description="Acetyl-coenzyme A synthetase N-terminal" evidence="10">
    <location>
        <begin position="45"/>
        <end position="102"/>
    </location>
</feature>